<evidence type="ECO:0000313" key="2">
    <source>
        <dbReference type="EMBL" id="CEK62920.1"/>
    </source>
</evidence>
<keyword evidence="1" id="KW-1133">Transmembrane helix</keyword>
<sequence length="88" mass="10729">MEVYSNICKRSIWKKRQNNQNKPLERITLRAEESQQKIFWYVYIHQTTIHNLAMNIQPYTCTVNFVIVSMFIFSQTTFALDLPYWFMQ</sequence>
<name>A0A0B6Z5E3_9EUPU</name>
<gene>
    <name evidence="2" type="primary">ORF46511</name>
</gene>
<evidence type="ECO:0000256" key="1">
    <source>
        <dbReference type="SAM" id="Phobius"/>
    </source>
</evidence>
<proteinExistence type="predicted"/>
<protein>
    <submittedName>
        <fullName evidence="2">Uncharacterized protein</fullName>
    </submittedName>
</protein>
<organism evidence="2">
    <name type="scientific">Arion vulgaris</name>
    <dbReference type="NCBI Taxonomy" id="1028688"/>
    <lineage>
        <taxon>Eukaryota</taxon>
        <taxon>Metazoa</taxon>
        <taxon>Spiralia</taxon>
        <taxon>Lophotrochozoa</taxon>
        <taxon>Mollusca</taxon>
        <taxon>Gastropoda</taxon>
        <taxon>Heterobranchia</taxon>
        <taxon>Euthyneura</taxon>
        <taxon>Panpulmonata</taxon>
        <taxon>Eupulmonata</taxon>
        <taxon>Stylommatophora</taxon>
        <taxon>Helicina</taxon>
        <taxon>Arionoidea</taxon>
        <taxon>Arionidae</taxon>
        <taxon>Arion</taxon>
    </lineage>
</organism>
<keyword evidence="1" id="KW-0812">Transmembrane</keyword>
<dbReference type="AlphaFoldDB" id="A0A0B6Z5E3"/>
<keyword evidence="1" id="KW-0472">Membrane</keyword>
<feature type="transmembrane region" description="Helical" evidence="1">
    <location>
        <begin position="63"/>
        <end position="86"/>
    </location>
</feature>
<dbReference type="EMBL" id="HACG01016055">
    <property type="protein sequence ID" value="CEK62920.1"/>
    <property type="molecule type" value="Transcribed_RNA"/>
</dbReference>
<accession>A0A0B6Z5E3</accession>
<reference evidence="2" key="1">
    <citation type="submission" date="2014-12" db="EMBL/GenBank/DDBJ databases">
        <title>Insight into the proteome of Arion vulgaris.</title>
        <authorList>
            <person name="Aradska J."/>
            <person name="Bulat T."/>
            <person name="Smidak R."/>
            <person name="Sarate P."/>
            <person name="Gangsoo J."/>
            <person name="Sialana F."/>
            <person name="Bilban M."/>
            <person name="Lubec G."/>
        </authorList>
    </citation>
    <scope>NUCLEOTIDE SEQUENCE</scope>
    <source>
        <tissue evidence="2">Skin</tissue>
    </source>
</reference>